<dbReference type="Proteomes" id="UP000051139">
    <property type="component" value="Unassembled WGS sequence"/>
</dbReference>
<dbReference type="STRING" id="348151.IV55_GL001669"/>
<comment type="caution">
    <text evidence="2">The sequence shown here is derived from an EMBL/GenBank/DDBJ whole genome shotgun (WGS) entry which is preliminary data.</text>
</comment>
<dbReference type="EMBL" id="JQCB01000006">
    <property type="protein sequence ID" value="KRN95996.1"/>
    <property type="molecule type" value="Genomic_DNA"/>
</dbReference>
<sequence length="321" mass="36137">MANIKLIPTVQALLDQVNELFPGTVSVQFGDKHAGYVRDDQVQQHVLKDRLLIWVDDVTAPQYSAAHELSHLLMLLQGFPQVSFDLTFGDTELDGQLMALATQLFNVANHQVIFPALAGHDLIDETVASQYYDGIFATIDPEDGQQDDAQNALRLLVLLDACVFYGADIDKHATELTTNFPITFAAAQKLYAVLTAKSAETPFGMRRSLVRLFKAFDEQLVAWGLPPLHSTEFATMTSVLSDRQLRLEMRQLFEVFHSDLQNRQTGKRAYVGLNRSDRQNAFVLTPPEDAENDSASYFKDVYDMSVKAFFDQQHIPYSIRD</sequence>
<dbReference type="AlphaFoldDB" id="A0A0R2L9H4"/>
<keyword evidence="3" id="KW-1185">Reference proteome</keyword>
<reference evidence="1 4" key="2">
    <citation type="submission" date="2019-07" db="EMBL/GenBank/DDBJ databases">
        <title>Whole genome shotgun sequence of Lactobacillus siliginis NBRC 101315.</title>
        <authorList>
            <person name="Hosoyama A."/>
            <person name="Uohara A."/>
            <person name="Ohji S."/>
            <person name="Ichikawa N."/>
        </authorList>
    </citation>
    <scope>NUCLEOTIDE SEQUENCE [LARGE SCALE GENOMIC DNA]</scope>
    <source>
        <strain evidence="1 4">NBRC 101315</strain>
    </source>
</reference>
<evidence type="ECO:0008006" key="5">
    <source>
        <dbReference type="Google" id="ProtNLM"/>
    </source>
</evidence>
<proteinExistence type="predicted"/>
<gene>
    <name evidence="2" type="ORF">IV55_GL001669</name>
    <name evidence="1" type="ORF">LSI01_11620</name>
</gene>
<organism evidence="2 3">
    <name type="scientific">Furfurilactobacillus siliginis</name>
    <dbReference type="NCBI Taxonomy" id="348151"/>
    <lineage>
        <taxon>Bacteria</taxon>
        <taxon>Bacillati</taxon>
        <taxon>Bacillota</taxon>
        <taxon>Bacilli</taxon>
        <taxon>Lactobacillales</taxon>
        <taxon>Lactobacillaceae</taxon>
        <taxon>Furfurilactobacillus</taxon>
    </lineage>
</organism>
<evidence type="ECO:0000313" key="2">
    <source>
        <dbReference type="EMBL" id="KRN95996.1"/>
    </source>
</evidence>
<protein>
    <recommendedName>
        <fullName evidence="5">IpaB/EvcA family protein</fullName>
    </recommendedName>
</protein>
<evidence type="ECO:0000313" key="4">
    <source>
        <dbReference type="Proteomes" id="UP000321429"/>
    </source>
</evidence>
<dbReference type="OrthoDB" id="2246846at2"/>
<name>A0A0R2L9H4_9LACO</name>
<evidence type="ECO:0000313" key="1">
    <source>
        <dbReference type="EMBL" id="GEK28851.1"/>
    </source>
</evidence>
<dbReference type="RefSeq" id="WP_057810179.1">
    <property type="nucleotide sequence ID" value="NZ_BJUD01000021.1"/>
</dbReference>
<accession>A0A0R2L9H4</accession>
<reference evidence="2 3" key="1">
    <citation type="journal article" date="2015" name="Genome Announc.">
        <title>Expanding the biotechnology potential of lactobacilli through comparative genomics of 213 strains and associated genera.</title>
        <authorList>
            <person name="Sun Z."/>
            <person name="Harris H.M."/>
            <person name="McCann A."/>
            <person name="Guo C."/>
            <person name="Argimon S."/>
            <person name="Zhang W."/>
            <person name="Yang X."/>
            <person name="Jeffery I.B."/>
            <person name="Cooney J.C."/>
            <person name="Kagawa T.F."/>
            <person name="Liu W."/>
            <person name="Song Y."/>
            <person name="Salvetti E."/>
            <person name="Wrobel A."/>
            <person name="Rasinkangas P."/>
            <person name="Parkhill J."/>
            <person name="Rea M.C."/>
            <person name="O'Sullivan O."/>
            <person name="Ritari J."/>
            <person name="Douillard F.P."/>
            <person name="Paul Ross R."/>
            <person name="Yang R."/>
            <person name="Briner A.E."/>
            <person name="Felis G.E."/>
            <person name="de Vos W.M."/>
            <person name="Barrangou R."/>
            <person name="Klaenhammer T.R."/>
            <person name="Caufield P.W."/>
            <person name="Cui Y."/>
            <person name="Zhang H."/>
            <person name="O'Toole P.W."/>
        </authorList>
    </citation>
    <scope>NUCLEOTIDE SEQUENCE [LARGE SCALE GENOMIC DNA]</scope>
    <source>
        <strain evidence="2 3">DSM 22696</strain>
    </source>
</reference>
<dbReference type="Proteomes" id="UP000321429">
    <property type="component" value="Unassembled WGS sequence"/>
</dbReference>
<dbReference type="EMBL" id="BJUD01000021">
    <property type="protein sequence ID" value="GEK28851.1"/>
    <property type="molecule type" value="Genomic_DNA"/>
</dbReference>
<evidence type="ECO:0000313" key="3">
    <source>
        <dbReference type="Proteomes" id="UP000051139"/>
    </source>
</evidence>
<dbReference type="PATRIC" id="fig|348151.3.peg.1721"/>